<evidence type="ECO:0000256" key="11">
    <source>
        <dbReference type="ARBA" id="ARBA00023008"/>
    </source>
</evidence>
<organism evidence="15">
    <name type="scientific">freshwater metagenome</name>
    <dbReference type="NCBI Taxonomy" id="449393"/>
    <lineage>
        <taxon>unclassified sequences</taxon>
        <taxon>metagenomes</taxon>
        <taxon>ecological metagenomes</taxon>
    </lineage>
</organism>
<dbReference type="PROSITE" id="PS00078">
    <property type="entry name" value="COX2"/>
    <property type="match status" value="1"/>
</dbReference>
<comment type="subcellular location">
    <subcellularLocation>
        <location evidence="1">Membrane</location>
        <topology evidence="1">Multi-pass membrane protein</topology>
    </subcellularLocation>
</comment>
<dbReference type="AlphaFoldDB" id="A0A6J6G118"/>
<dbReference type="PANTHER" id="PTHR22888">
    <property type="entry name" value="CYTOCHROME C OXIDASE, SUBUNIT II"/>
    <property type="match status" value="1"/>
</dbReference>
<dbReference type="PRINTS" id="PR01166">
    <property type="entry name" value="CYCOXIDASEII"/>
</dbReference>
<dbReference type="InterPro" id="IPR036257">
    <property type="entry name" value="Cyt_c_oxidase_su2_TM_sf"/>
</dbReference>
<dbReference type="InterPro" id="IPR045187">
    <property type="entry name" value="CcO_II"/>
</dbReference>
<comment type="similarity">
    <text evidence="2">Belongs to the cytochrome c oxidase subunit 2 family.</text>
</comment>
<dbReference type="InterPro" id="IPR014222">
    <property type="entry name" value="Cyt_c_oxidase_su2"/>
</dbReference>
<accession>A0A6J6G118</accession>
<dbReference type="InterPro" id="IPR002429">
    <property type="entry name" value="CcO_II-like_C"/>
</dbReference>
<evidence type="ECO:0000256" key="5">
    <source>
        <dbReference type="ARBA" id="ARBA00022660"/>
    </source>
</evidence>
<sequence length="260" mass="28932">MPLPSRAIKRKTFRFAPPLSPLSLLAIGFILTSCSSAELPALGFPRNVTDINDRSLNLWQGAWIAAFVVGAFTVGLILWAAFKFRRIDDDLPPQVSYHVPLELVYTVIPFLIVAVLFYFTARDESAIIKISPSTVAMHEIKVNGFQWSWQFSYKDAADATVTGTPKAPPTLYVPQGERVRLTLTASDVVHGFWVPAFMMQMQNLPGAQNQFEFTANKLGSYPGRCNILCGRNHSQMLFIVKVVTPVEYQNYVNSLKGSVA</sequence>
<evidence type="ECO:0000256" key="13">
    <source>
        <dbReference type="SAM" id="Phobius"/>
    </source>
</evidence>
<evidence type="ECO:0000256" key="1">
    <source>
        <dbReference type="ARBA" id="ARBA00004141"/>
    </source>
</evidence>
<dbReference type="EMBL" id="CAEZUJ010000010">
    <property type="protein sequence ID" value="CAB4594972.1"/>
    <property type="molecule type" value="Genomic_DNA"/>
</dbReference>
<dbReference type="NCBIfam" id="TIGR02866">
    <property type="entry name" value="CoxB"/>
    <property type="match status" value="1"/>
</dbReference>
<evidence type="ECO:0000256" key="4">
    <source>
        <dbReference type="ARBA" id="ARBA00022448"/>
    </source>
</evidence>
<reference evidence="15" key="1">
    <citation type="submission" date="2020-05" db="EMBL/GenBank/DDBJ databases">
        <authorList>
            <person name="Chiriac C."/>
            <person name="Salcher M."/>
            <person name="Ghai R."/>
            <person name="Kavagutti S V."/>
        </authorList>
    </citation>
    <scope>NUCLEOTIDE SEQUENCE</scope>
</reference>
<dbReference type="GO" id="GO:0004129">
    <property type="term" value="F:cytochrome-c oxidase activity"/>
    <property type="evidence" value="ECO:0007669"/>
    <property type="project" value="UniProtKB-EC"/>
</dbReference>
<feature type="transmembrane region" description="Helical" evidence="13">
    <location>
        <begin position="60"/>
        <end position="82"/>
    </location>
</feature>
<keyword evidence="12 13" id="KW-0472">Membrane</keyword>
<dbReference type="PANTHER" id="PTHR22888:SF9">
    <property type="entry name" value="CYTOCHROME C OXIDASE SUBUNIT 2"/>
    <property type="match status" value="1"/>
</dbReference>
<keyword evidence="8" id="KW-1278">Translocase</keyword>
<dbReference type="Pfam" id="PF00116">
    <property type="entry name" value="COX2"/>
    <property type="match status" value="1"/>
</dbReference>
<evidence type="ECO:0000256" key="2">
    <source>
        <dbReference type="ARBA" id="ARBA00007866"/>
    </source>
</evidence>
<feature type="transmembrane region" description="Helical" evidence="13">
    <location>
        <begin position="103"/>
        <end position="121"/>
    </location>
</feature>
<dbReference type="SUPFAM" id="SSF81464">
    <property type="entry name" value="Cytochrome c oxidase subunit II-like, transmembrane region"/>
    <property type="match status" value="1"/>
</dbReference>
<dbReference type="SUPFAM" id="SSF49503">
    <property type="entry name" value="Cupredoxins"/>
    <property type="match status" value="1"/>
</dbReference>
<dbReference type="GO" id="GO:0016020">
    <property type="term" value="C:membrane"/>
    <property type="evidence" value="ECO:0007669"/>
    <property type="project" value="UniProtKB-SubCell"/>
</dbReference>
<name>A0A6J6G118_9ZZZZ</name>
<dbReference type="GO" id="GO:0005507">
    <property type="term" value="F:copper ion binding"/>
    <property type="evidence" value="ECO:0007669"/>
    <property type="project" value="InterPro"/>
</dbReference>
<keyword evidence="6 13" id="KW-0812">Transmembrane</keyword>
<evidence type="ECO:0000256" key="6">
    <source>
        <dbReference type="ARBA" id="ARBA00022692"/>
    </source>
</evidence>
<evidence type="ECO:0000256" key="7">
    <source>
        <dbReference type="ARBA" id="ARBA00022723"/>
    </source>
</evidence>
<keyword evidence="7" id="KW-0479">Metal-binding</keyword>
<keyword evidence="5" id="KW-0679">Respiratory chain</keyword>
<dbReference type="PROSITE" id="PS50857">
    <property type="entry name" value="COX2_CUA"/>
    <property type="match status" value="1"/>
</dbReference>
<keyword evidence="11" id="KW-0186">Copper</keyword>
<evidence type="ECO:0000256" key="10">
    <source>
        <dbReference type="ARBA" id="ARBA00022989"/>
    </source>
</evidence>
<dbReference type="EC" id="7.1.1.9" evidence="3"/>
<evidence type="ECO:0000256" key="3">
    <source>
        <dbReference type="ARBA" id="ARBA00012949"/>
    </source>
</evidence>
<evidence type="ECO:0000256" key="9">
    <source>
        <dbReference type="ARBA" id="ARBA00022982"/>
    </source>
</evidence>
<evidence type="ECO:0000313" key="15">
    <source>
        <dbReference type="EMBL" id="CAB4594972.1"/>
    </source>
</evidence>
<protein>
    <recommendedName>
        <fullName evidence="3">cytochrome-c oxidase</fullName>
        <ecNumber evidence="3">7.1.1.9</ecNumber>
    </recommendedName>
</protein>
<dbReference type="PROSITE" id="PS51257">
    <property type="entry name" value="PROKAR_LIPOPROTEIN"/>
    <property type="match status" value="1"/>
</dbReference>
<keyword evidence="10 13" id="KW-1133">Transmembrane helix</keyword>
<evidence type="ECO:0000256" key="8">
    <source>
        <dbReference type="ARBA" id="ARBA00022967"/>
    </source>
</evidence>
<dbReference type="Gene3D" id="2.60.40.420">
    <property type="entry name" value="Cupredoxins - blue copper proteins"/>
    <property type="match status" value="1"/>
</dbReference>
<evidence type="ECO:0000259" key="14">
    <source>
        <dbReference type="PROSITE" id="PS50857"/>
    </source>
</evidence>
<feature type="domain" description="Cytochrome oxidase subunit II copper A binding" evidence="14">
    <location>
        <begin position="135"/>
        <end position="254"/>
    </location>
</feature>
<keyword evidence="4" id="KW-0813">Transport</keyword>
<dbReference type="GO" id="GO:0042773">
    <property type="term" value="P:ATP synthesis coupled electron transport"/>
    <property type="evidence" value="ECO:0007669"/>
    <property type="project" value="TreeGrafter"/>
</dbReference>
<dbReference type="InterPro" id="IPR001505">
    <property type="entry name" value="Copper_CuA"/>
</dbReference>
<evidence type="ECO:0000256" key="12">
    <source>
        <dbReference type="ARBA" id="ARBA00023136"/>
    </source>
</evidence>
<dbReference type="Gene3D" id="1.10.287.90">
    <property type="match status" value="1"/>
</dbReference>
<keyword evidence="9" id="KW-0249">Electron transport</keyword>
<dbReference type="GO" id="GO:0016491">
    <property type="term" value="F:oxidoreductase activity"/>
    <property type="evidence" value="ECO:0007669"/>
    <property type="project" value="InterPro"/>
</dbReference>
<gene>
    <name evidence="15" type="ORF">UFOPK1811_00404</name>
</gene>
<dbReference type="InterPro" id="IPR008972">
    <property type="entry name" value="Cupredoxin"/>
</dbReference>
<proteinExistence type="inferred from homology"/>